<accession>A0AC55DTU5</accession>
<reference evidence="2" key="1">
    <citation type="submission" date="2025-08" db="UniProtKB">
        <authorList>
            <consortium name="RefSeq"/>
        </authorList>
    </citation>
    <scope>IDENTIFICATION</scope>
</reference>
<organism evidence="1 2">
    <name type="scientific">Echinops telfairi</name>
    <name type="common">Lesser hedgehog tenrec</name>
    <dbReference type="NCBI Taxonomy" id="9371"/>
    <lineage>
        <taxon>Eukaryota</taxon>
        <taxon>Metazoa</taxon>
        <taxon>Chordata</taxon>
        <taxon>Craniata</taxon>
        <taxon>Vertebrata</taxon>
        <taxon>Euteleostomi</taxon>
        <taxon>Mammalia</taxon>
        <taxon>Eutheria</taxon>
        <taxon>Afrotheria</taxon>
        <taxon>Tenrecidae</taxon>
        <taxon>Tenrecinae</taxon>
        <taxon>Echinops</taxon>
    </lineage>
</organism>
<name>A0AC55DTU5_ECHTE</name>
<evidence type="ECO:0000313" key="2">
    <source>
        <dbReference type="RefSeq" id="XP_045155168.1"/>
    </source>
</evidence>
<gene>
    <name evidence="2" type="primary">VWA1</name>
</gene>
<keyword evidence="1" id="KW-1185">Reference proteome</keyword>
<protein>
    <submittedName>
        <fullName evidence="2">von Willebrand factor A domain-containing protein 1</fullName>
    </submittedName>
</protein>
<sequence>MASESARPEPPTLASRGPGRPFPVRRKRSGGPAGREMALQPLLVIGGRPPYPVWSGGQWGAVTGGFGKGPGTDATGCGLEQQPVGRARQARGCSLRSQMASLEEGGRRKVSANQAHAVFPEGLPASAPQGDLLFLLDSSASVSHYEFSRVREFLGQLAAPLPLGPGALRASLVHVGSQPYAEFPFGQHSSGAVVQDAIRAAAQRMGDTNTGRALAYAKKQLFDTEAGARPGVPKVLVWVTDGGSSDPVGPPMQELKDLGVTVFIISTGRGNRLELSAAASAPPEKHLHVVDVDDMSIIAQTLRDSILGRWEEKELWGVPTGSPSRRDGARLQEDLEPPLSALSIGWMSLGGPRESPLAVKTGAPREGSRHGVTGRAWPGGGQVARVLAFHLAAVPAAPRSRSPRAGLSPPLAAVVICPAAAPSLRLYCGGAWTPGIKHPQGPRQGTYLADAARSRTQSSAPSNRTQGRC</sequence>
<proteinExistence type="predicted"/>
<dbReference type="RefSeq" id="XP_045155168.1">
    <property type="nucleotide sequence ID" value="XM_045299233.1"/>
</dbReference>
<evidence type="ECO:0000313" key="1">
    <source>
        <dbReference type="Proteomes" id="UP000694863"/>
    </source>
</evidence>
<dbReference type="Proteomes" id="UP000694863">
    <property type="component" value="Unplaced"/>
</dbReference>